<dbReference type="AlphaFoldDB" id="A0A0G0FAD3"/>
<accession>A0A0G0FAD3</accession>
<gene>
    <name evidence="1" type="ORF">US28_C0005G0043</name>
</gene>
<organism evidence="1 2">
    <name type="scientific">Candidatus Daviesbacteria bacterium GW2011_GWA1_36_8</name>
    <dbReference type="NCBI Taxonomy" id="1618417"/>
    <lineage>
        <taxon>Bacteria</taxon>
        <taxon>Candidatus Daviesiibacteriota</taxon>
    </lineage>
</organism>
<proteinExistence type="predicted"/>
<evidence type="ECO:0000313" key="2">
    <source>
        <dbReference type="Proteomes" id="UP000034448"/>
    </source>
</evidence>
<evidence type="ECO:0000313" key="1">
    <source>
        <dbReference type="EMBL" id="KKQ16128.1"/>
    </source>
</evidence>
<comment type="caution">
    <text evidence="1">The sequence shown here is derived from an EMBL/GenBank/DDBJ whole genome shotgun (WGS) entry which is preliminary data.</text>
</comment>
<sequence>MKSISKILDEAKFPDRPKNLYKEFQQYGVYLAESLGDTKHYSLYIKLAKDVKRSLLEEALTYAKGYNRAKSKARIFMWRLKQLKTDSN</sequence>
<protein>
    <submittedName>
        <fullName evidence="1">Uncharacterized protein</fullName>
    </submittedName>
</protein>
<dbReference type="EMBL" id="LBSJ01000005">
    <property type="protein sequence ID" value="KKQ16128.1"/>
    <property type="molecule type" value="Genomic_DNA"/>
</dbReference>
<name>A0A0G0FAD3_9BACT</name>
<dbReference type="Proteomes" id="UP000034448">
    <property type="component" value="Unassembled WGS sequence"/>
</dbReference>
<reference evidence="1 2" key="1">
    <citation type="journal article" date="2015" name="Nature">
        <title>rRNA introns, odd ribosomes, and small enigmatic genomes across a large radiation of phyla.</title>
        <authorList>
            <person name="Brown C.T."/>
            <person name="Hug L.A."/>
            <person name="Thomas B.C."/>
            <person name="Sharon I."/>
            <person name="Castelle C.J."/>
            <person name="Singh A."/>
            <person name="Wilkins M.J."/>
            <person name="Williams K.H."/>
            <person name="Banfield J.F."/>
        </authorList>
    </citation>
    <scope>NUCLEOTIDE SEQUENCE [LARGE SCALE GENOMIC DNA]</scope>
</reference>